<dbReference type="InterPro" id="IPR002611">
    <property type="entry name" value="IstB_ATP-bd"/>
</dbReference>
<keyword evidence="4" id="KW-1185">Reference proteome</keyword>
<evidence type="ECO:0000259" key="2">
    <source>
        <dbReference type="Pfam" id="PF01695"/>
    </source>
</evidence>
<feature type="compositionally biased region" description="Basic and acidic residues" evidence="1">
    <location>
        <begin position="17"/>
        <end position="26"/>
    </location>
</feature>
<sequence>MVQADAVPGLNLLDEAFPDRLDDGRSRSKSWLPPARAGRRSQIRTSERVASPAPPQTGLDRLLHHCDVISINGPSYRLKNRLKAIERDTDVA</sequence>
<feature type="domain" description="IstB-like ATP-binding" evidence="2">
    <location>
        <begin position="59"/>
        <end position="84"/>
    </location>
</feature>
<dbReference type="Proteomes" id="UP001499990">
    <property type="component" value="Unassembled WGS sequence"/>
</dbReference>
<dbReference type="EMBL" id="BAAAYL010000002">
    <property type="protein sequence ID" value="GAA3380732.1"/>
    <property type="molecule type" value="Genomic_DNA"/>
</dbReference>
<feature type="region of interest" description="Disordered" evidence="1">
    <location>
        <begin position="17"/>
        <end position="59"/>
    </location>
</feature>
<accession>A0ABP6SNU4</accession>
<evidence type="ECO:0000256" key="1">
    <source>
        <dbReference type="SAM" id="MobiDB-lite"/>
    </source>
</evidence>
<comment type="caution">
    <text evidence="3">The sequence shown here is derived from an EMBL/GenBank/DDBJ whole genome shotgun (WGS) entry which is preliminary data.</text>
</comment>
<organism evidence="3 4">
    <name type="scientific">Streptomyces sannanensis</name>
    <dbReference type="NCBI Taxonomy" id="285536"/>
    <lineage>
        <taxon>Bacteria</taxon>
        <taxon>Bacillati</taxon>
        <taxon>Actinomycetota</taxon>
        <taxon>Actinomycetes</taxon>
        <taxon>Kitasatosporales</taxon>
        <taxon>Streptomycetaceae</taxon>
        <taxon>Streptomyces</taxon>
    </lineage>
</organism>
<evidence type="ECO:0000313" key="4">
    <source>
        <dbReference type="Proteomes" id="UP001499990"/>
    </source>
</evidence>
<reference evidence="4" key="1">
    <citation type="journal article" date="2019" name="Int. J. Syst. Evol. Microbiol.">
        <title>The Global Catalogue of Microorganisms (GCM) 10K type strain sequencing project: providing services to taxonomists for standard genome sequencing and annotation.</title>
        <authorList>
            <consortium name="The Broad Institute Genomics Platform"/>
            <consortium name="The Broad Institute Genome Sequencing Center for Infectious Disease"/>
            <person name="Wu L."/>
            <person name="Ma J."/>
        </authorList>
    </citation>
    <scope>NUCLEOTIDE SEQUENCE [LARGE SCALE GENOMIC DNA]</scope>
    <source>
        <strain evidence="4">JCM 9651</strain>
    </source>
</reference>
<gene>
    <name evidence="3" type="ORF">GCM10020367_69190</name>
</gene>
<dbReference type="Pfam" id="PF01695">
    <property type="entry name" value="IstB_IS21"/>
    <property type="match status" value="1"/>
</dbReference>
<name>A0ABP6SNU4_9ACTN</name>
<evidence type="ECO:0000313" key="3">
    <source>
        <dbReference type="EMBL" id="GAA3380732.1"/>
    </source>
</evidence>
<protein>
    <recommendedName>
        <fullName evidence="2">IstB-like ATP-binding domain-containing protein</fullName>
    </recommendedName>
</protein>
<proteinExistence type="predicted"/>